<dbReference type="CDD" id="cd03024">
    <property type="entry name" value="DsbA_FrnE"/>
    <property type="match status" value="1"/>
</dbReference>
<gene>
    <name evidence="2" type="ORF">Daus18300_003751</name>
</gene>
<name>A0ABR3XD66_9PEZI</name>
<protein>
    <recommendedName>
        <fullName evidence="1">DSBA-like thioredoxin domain-containing protein</fullName>
    </recommendedName>
</protein>
<dbReference type="SUPFAM" id="SSF52833">
    <property type="entry name" value="Thioredoxin-like"/>
    <property type="match status" value="1"/>
</dbReference>
<dbReference type="PANTHER" id="PTHR13887">
    <property type="entry name" value="GLUTATHIONE S-TRANSFERASE KAPPA"/>
    <property type="match status" value="1"/>
</dbReference>
<evidence type="ECO:0000313" key="3">
    <source>
        <dbReference type="Proteomes" id="UP001583177"/>
    </source>
</evidence>
<evidence type="ECO:0000259" key="1">
    <source>
        <dbReference type="Pfam" id="PF01323"/>
    </source>
</evidence>
<accession>A0ABR3XD66</accession>
<dbReference type="EMBL" id="JAWRVE010000024">
    <property type="protein sequence ID" value="KAL1873879.1"/>
    <property type="molecule type" value="Genomic_DNA"/>
</dbReference>
<proteinExistence type="predicted"/>
<dbReference type="InterPro" id="IPR036249">
    <property type="entry name" value="Thioredoxin-like_sf"/>
</dbReference>
<dbReference type="PANTHER" id="PTHR13887:SF41">
    <property type="entry name" value="THIOREDOXIN SUPERFAMILY PROTEIN"/>
    <property type="match status" value="1"/>
</dbReference>
<dbReference type="Pfam" id="PF01323">
    <property type="entry name" value="DSBA"/>
    <property type="match status" value="1"/>
</dbReference>
<comment type="caution">
    <text evidence="2">The sequence shown here is derived from an EMBL/GenBank/DDBJ whole genome shotgun (WGS) entry which is preliminary data.</text>
</comment>
<dbReference type="Proteomes" id="UP001583177">
    <property type="component" value="Unassembled WGS sequence"/>
</dbReference>
<feature type="domain" description="DSBA-like thioredoxin" evidence="1">
    <location>
        <begin position="11"/>
        <end position="204"/>
    </location>
</feature>
<dbReference type="InterPro" id="IPR001853">
    <property type="entry name" value="DSBA-like_thioredoxin_dom"/>
</dbReference>
<reference evidence="2 3" key="1">
    <citation type="journal article" date="2024" name="IMA Fungus">
        <title>IMA Genome - F19 : A genome assembly and annotation guide to empower mycologists, including annotated draft genome sequences of Ceratocystis pirilliformis, Diaporthe australafricana, Fusarium ophioides, Paecilomyces lecythidis, and Sporothrix stenoceras.</title>
        <authorList>
            <person name="Aylward J."/>
            <person name="Wilson A.M."/>
            <person name="Visagie C.M."/>
            <person name="Spraker J."/>
            <person name="Barnes I."/>
            <person name="Buitendag C."/>
            <person name="Ceriani C."/>
            <person name="Del Mar Angel L."/>
            <person name="du Plessis D."/>
            <person name="Fuchs T."/>
            <person name="Gasser K."/>
            <person name="Kramer D."/>
            <person name="Li W."/>
            <person name="Munsamy K."/>
            <person name="Piso A."/>
            <person name="Price J.L."/>
            <person name="Sonnekus B."/>
            <person name="Thomas C."/>
            <person name="van der Nest A."/>
            <person name="van Dijk A."/>
            <person name="van Heerden A."/>
            <person name="van Vuuren N."/>
            <person name="Yilmaz N."/>
            <person name="Duong T.A."/>
            <person name="van der Merwe N.A."/>
            <person name="Wingfield M.J."/>
            <person name="Wingfield B.D."/>
        </authorList>
    </citation>
    <scope>NUCLEOTIDE SEQUENCE [LARGE SCALE GENOMIC DNA]</scope>
    <source>
        <strain evidence="2 3">CMW 18300</strain>
    </source>
</reference>
<sequence length="214" mass="23903">MTAFNVDIVSDCYLGRKRLDRAIDVYKKTVPGGTEDSFNITWKPFYLDPTLPLGKGVPIQERMAQKFGADKLDIMTERMRLMGQSEGICFSFQGKVGNTRDAHRLSQLAKTKGLDMQSKVMAELMRGYFEEGGDITSHDMLLDAAQKAGLDRAEAEEWLEQGKGGEEVDKEVEWAYAKGIHGVPHFIINDRYEIGGAQDVEAFLGEFIRAKTAA</sequence>
<dbReference type="Gene3D" id="3.40.30.10">
    <property type="entry name" value="Glutaredoxin"/>
    <property type="match status" value="1"/>
</dbReference>
<evidence type="ECO:0000313" key="2">
    <source>
        <dbReference type="EMBL" id="KAL1873879.1"/>
    </source>
</evidence>
<keyword evidence="3" id="KW-1185">Reference proteome</keyword>
<organism evidence="2 3">
    <name type="scientific">Diaporthe australafricana</name>
    <dbReference type="NCBI Taxonomy" id="127596"/>
    <lineage>
        <taxon>Eukaryota</taxon>
        <taxon>Fungi</taxon>
        <taxon>Dikarya</taxon>
        <taxon>Ascomycota</taxon>
        <taxon>Pezizomycotina</taxon>
        <taxon>Sordariomycetes</taxon>
        <taxon>Sordariomycetidae</taxon>
        <taxon>Diaporthales</taxon>
        <taxon>Diaporthaceae</taxon>
        <taxon>Diaporthe</taxon>
    </lineage>
</organism>